<dbReference type="Proteomes" id="UP000292855">
    <property type="component" value="Unassembled WGS sequence"/>
</dbReference>
<dbReference type="RefSeq" id="WP_130142033.1">
    <property type="nucleotide sequence ID" value="NZ_SGIT01000002.1"/>
</dbReference>
<dbReference type="Pfam" id="PF09587">
    <property type="entry name" value="PGA_cap"/>
    <property type="match status" value="1"/>
</dbReference>
<evidence type="ECO:0000259" key="2">
    <source>
        <dbReference type="SMART" id="SM00854"/>
    </source>
</evidence>
<reference evidence="3 4" key="1">
    <citation type="submission" date="2019-02" db="EMBL/GenBank/DDBJ databases">
        <authorList>
            <person name="Li Y."/>
        </authorList>
    </citation>
    <scope>NUCLEOTIDE SEQUENCE [LARGE SCALE GENOMIC DNA]</scope>
    <source>
        <strain evidence="3 4">30C10-4-7</strain>
    </source>
</reference>
<dbReference type="InterPro" id="IPR019079">
    <property type="entry name" value="Capsule_synth_CapA"/>
</dbReference>
<dbReference type="OrthoDB" id="9810906at2"/>
<organism evidence="3 4">
    <name type="scientific">Sphingobacterium corticibacterium</name>
    <dbReference type="NCBI Taxonomy" id="2484746"/>
    <lineage>
        <taxon>Bacteria</taxon>
        <taxon>Pseudomonadati</taxon>
        <taxon>Bacteroidota</taxon>
        <taxon>Sphingobacteriia</taxon>
        <taxon>Sphingobacteriales</taxon>
        <taxon>Sphingobacteriaceae</taxon>
        <taxon>Sphingobacterium</taxon>
    </lineage>
</organism>
<dbReference type="InterPro" id="IPR052169">
    <property type="entry name" value="CW_Biosynth-Accessory"/>
</dbReference>
<evidence type="ECO:0000313" key="4">
    <source>
        <dbReference type="Proteomes" id="UP000292855"/>
    </source>
</evidence>
<keyword evidence="4" id="KW-1185">Reference proteome</keyword>
<comment type="caution">
    <text evidence="3">The sequence shown here is derived from an EMBL/GenBank/DDBJ whole genome shotgun (WGS) entry which is preliminary data.</text>
</comment>
<dbReference type="PANTHER" id="PTHR33393">
    <property type="entry name" value="POLYGLUTAMINE SYNTHESIS ACCESSORY PROTEIN RV0574C-RELATED"/>
    <property type="match status" value="1"/>
</dbReference>
<proteinExistence type="inferred from homology"/>
<dbReference type="SMART" id="SM00854">
    <property type="entry name" value="PGA_cap"/>
    <property type="match status" value="1"/>
</dbReference>
<comment type="similarity">
    <text evidence="1">Belongs to the CapA family.</text>
</comment>
<dbReference type="PANTHER" id="PTHR33393:SF11">
    <property type="entry name" value="POLYGLUTAMINE SYNTHESIS ACCESSORY PROTEIN RV0574C-RELATED"/>
    <property type="match status" value="1"/>
</dbReference>
<dbReference type="CDD" id="cd07381">
    <property type="entry name" value="MPP_CapA"/>
    <property type="match status" value="1"/>
</dbReference>
<dbReference type="InterPro" id="IPR029052">
    <property type="entry name" value="Metallo-depent_PP-like"/>
</dbReference>
<dbReference type="SUPFAM" id="SSF56300">
    <property type="entry name" value="Metallo-dependent phosphatases"/>
    <property type="match status" value="1"/>
</dbReference>
<gene>
    <name evidence="3" type="ORF">EWE74_13430</name>
</gene>
<dbReference type="AlphaFoldDB" id="A0A4Q6XKZ7"/>
<evidence type="ECO:0000256" key="1">
    <source>
        <dbReference type="ARBA" id="ARBA00005662"/>
    </source>
</evidence>
<sequence length="367" mass="42302">MHHKLLFVGDIVLETEPVLSTELQEMFAENVIRSCNVEAPLRGKGHAIEKTGPLLNQRPDAARLLQTMGFNLFAMANNHIFDYGEEAMIHTISSLDEEETIGAGDKEQAYRLLVRTIDNIRYGFLAYGENGYGALDGKSTSGYAWVNHPRVNSDIAAYRATVDMLIVQVHAGVEMIDVPIPEWRDRYRELIHCGADIVIGHHPHIVQGVEYYKSKPIFYSLGNFYFDGIANTSIWNTGAILQLEVKDGQLYAFDFHLVEKNGQKLVLKPQDESKKILEKRSEMMSNESEYLEYINKVAVQEWQKHHSNYYAKAFNGLSSYTFRSLLKYVKRLIFSRKIDYNIMWHNLAIESNLWIVRRAIERLHRQK</sequence>
<dbReference type="EMBL" id="SGIT01000002">
    <property type="protein sequence ID" value="RZF60115.1"/>
    <property type="molecule type" value="Genomic_DNA"/>
</dbReference>
<protein>
    <submittedName>
        <fullName evidence="3">CapA family protein</fullName>
    </submittedName>
</protein>
<name>A0A4Q6XKZ7_9SPHI</name>
<accession>A0A4Q6XKZ7</accession>
<dbReference type="Gene3D" id="3.60.21.10">
    <property type="match status" value="1"/>
</dbReference>
<evidence type="ECO:0000313" key="3">
    <source>
        <dbReference type="EMBL" id="RZF60115.1"/>
    </source>
</evidence>
<feature type="domain" description="Capsule synthesis protein CapA" evidence="2">
    <location>
        <begin position="4"/>
        <end position="228"/>
    </location>
</feature>